<evidence type="ECO:0000256" key="10">
    <source>
        <dbReference type="ARBA" id="ARBA00022833"/>
    </source>
</evidence>
<evidence type="ECO:0000256" key="3">
    <source>
        <dbReference type="ARBA" id="ARBA00005988"/>
    </source>
</evidence>
<dbReference type="PROSITE" id="PS00133">
    <property type="entry name" value="CARBOXYPEPT_ZN_2"/>
    <property type="match status" value="1"/>
</dbReference>
<dbReference type="Gene3D" id="3.40.630.10">
    <property type="entry name" value="Zn peptidases"/>
    <property type="match status" value="1"/>
</dbReference>
<dbReference type="Pfam" id="PF00246">
    <property type="entry name" value="Peptidase_M14"/>
    <property type="match status" value="1"/>
</dbReference>
<dbReference type="InterPro" id="IPR057247">
    <property type="entry name" value="CARBOXYPEPT_ZN_2"/>
</dbReference>
<protein>
    <recommendedName>
        <fullName evidence="16">Peptidase M14 domain-containing protein</fullName>
    </recommendedName>
</protein>
<dbReference type="GO" id="GO:0005615">
    <property type="term" value="C:extracellular space"/>
    <property type="evidence" value="ECO:0007669"/>
    <property type="project" value="TreeGrafter"/>
</dbReference>
<dbReference type="CDD" id="cd03860">
    <property type="entry name" value="M14_CP_A-B_like"/>
    <property type="match status" value="1"/>
</dbReference>
<dbReference type="SMART" id="SM00631">
    <property type="entry name" value="Zn_pept"/>
    <property type="match status" value="1"/>
</dbReference>
<dbReference type="PROSITE" id="PS52035">
    <property type="entry name" value="PEPTIDASE_M14"/>
    <property type="match status" value="1"/>
</dbReference>
<dbReference type="InterPro" id="IPR003146">
    <property type="entry name" value="M14A_act_pep"/>
</dbReference>
<accession>A0AAD8A1N5</accession>
<comment type="caution">
    <text evidence="17">The sequence shown here is derived from an EMBL/GenBank/DDBJ whole genome shotgun (WGS) entry which is preliminary data.</text>
</comment>
<reference evidence="17" key="1">
    <citation type="journal article" date="2023" name="IScience">
        <title>Live-bearing cockroach genome reveals convergent evolutionary mechanisms linked to viviparity in insects and beyond.</title>
        <authorList>
            <person name="Fouks B."/>
            <person name="Harrison M.C."/>
            <person name="Mikhailova A.A."/>
            <person name="Marchal E."/>
            <person name="English S."/>
            <person name="Carruthers M."/>
            <person name="Jennings E.C."/>
            <person name="Chiamaka E.L."/>
            <person name="Frigard R.A."/>
            <person name="Pippel M."/>
            <person name="Attardo G.M."/>
            <person name="Benoit J.B."/>
            <person name="Bornberg-Bauer E."/>
            <person name="Tobe S.S."/>
        </authorList>
    </citation>
    <scope>NUCLEOTIDE SEQUENCE</scope>
    <source>
        <strain evidence="17">Stay&amp;Tobe</strain>
    </source>
</reference>
<keyword evidence="9" id="KW-0378">Hydrolase</keyword>
<keyword evidence="6" id="KW-0645">Protease</keyword>
<dbReference type="FunFam" id="3.40.630.10:FF:000040">
    <property type="entry name" value="zinc carboxypeptidase"/>
    <property type="match status" value="1"/>
</dbReference>
<dbReference type="SUPFAM" id="SSF53187">
    <property type="entry name" value="Zn-dependent exopeptidases"/>
    <property type="match status" value="1"/>
</dbReference>
<evidence type="ECO:0000256" key="12">
    <source>
        <dbReference type="ARBA" id="ARBA00023157"/>
    </source>
</evidence>
<dbReference type="SUPFAM" id="SSF54897">
    <property type="entry name" value="Protease propeptides/inhibitors"/>
    <property type="match status" value="1"/>
</dbReference>
<evidence type="ECO:0000256" key="13">
    <source>
        <dbReference type="ARBA" id="ARBA00057299"/>
    </source>
</evidence>
<evidence type="ECO:0000256" key="2">
    <source>
        <dbReference type="ARBA" id="ARBA00004613"/>
    </source>
</evidence>
<sequence length="408" mass="47249">MLNKLVISLLFAVTATAKVRFDNHQVIRLWPEEDHQLKYLHQLYQNSEGLDFWTIPRKLSDFVDVRVPPQLLEDFHKNVGKLNMKNDTLGIEKAEEELVKSRSSNSRLDWHSYYDLDVIYDWMKEIANTYPDIVELYEGGTTYEERTILGVKLSYKPNNPVVFIESGIHAREWVCPATTTCILNELLTSEDPDIRLIAENFDWHIFPIVNPDGYKYSFDYNRMWRKTRTPGDRCYGVDGNRNWDDRWLEEGGASSNECSETYAGTEPFSTVEYDTLAKTITSSDPTVYFCMHSYSQLLMIPFGHTLEVADNHDELMEIGTKAIASLAERYGTQYKVGPIYDVIYTATGGSMDWVKSYLKVPYTFEWELRDTGYYGFLLPTNQILPTCLETLDSMKTILLEVYNSISKK</sequence>
<dbReference type="InterPro" id="IPR036990">
    <property type="entry name" value="M14A-like_propep"/>
</dbReference>
<dbReference type="EMBL" id="JASPKZ010004185">
    <property type="protein sequence ID" value="KAJ9590884.1"/>
    <property type="molecule type" value="Genomic_DNA"/>
</dbReference>
<evidence type="ECO:0000313" key="17">
    <source>
        <dbReference type="EMBL" id="KAJ9590884.1"/>
    </source>
</evidence>
<keyword evidence="10" id="KW-0862">Zinc</keyword>
<comment type="cofactor">
    <cofactor evidence="1">
        <name>Zn(2+)</name>
        <dbReference type="ChEBI" id="CHEBI:29105"/>
    </cofactor>
</comment>
<comment type="similarity">
    <text evidence="3 14">Belongs to the peptidase M14 family.</text>
</comment>
<evidence type="ECO:0000256" key="1">
    <source>
        <dbReference type="ARBA" id="ARBA00001947"/>
    </source>
</evidence>
<feature type="domain" description="Peptidase M14" evidence="16">
    <location>
        <begin position="112"/>
        <end position="401"/>
    </location>
</feature>
<evidence type="ECO:0000259" key="16">
    <source>
        <dbReference type="PROSITE" id="PS52035"/>
    </source>
</evidence>
<keyword evidence="18" id="KW-1185">Reference proteome</keyword>
<evidence type="ECO:0000256" key="5">
    <source>
        <dbReference type="ARBA" id="ARBA00022645"/>
    </source>
</evidence>
<feature type="chain" id="PRO_5042272132" description="Peptidase M14 domain-containing protein" evidence="15">
    <location>
        <begin position="18"/>
        <end position="408"/>
    </location>
</feature>
<keyword evidence="12" id="KW-1015">Disulfide bond</keyword>
<evidence type="ECO:0000256" key="14">
    <source>
        <dbReference type="PROSITE-ProRule" id="PRU01379"/>
    </source>
</evidence>
<keyword evidence="8 15" id="KW-0732">Signal</keyword>
<evidence type="ECO:0000256" key="4">
    <source>
        <dbReference type="ARBA" id="ARBA00022525"/>
    </source>
</evidence>
<evidence type="ECO:0000256" key="15">
    <source>
        <dbReference type="SAM" id="SignalP"/>
    </source>
</evidence>
<dbReference type="Proteomes" id="UP001233999">
    <property type="component" value="Unassembled WGS sequence"/>
</dbReference>
<dbReference type="InterPro" id="IPR000834">
    <property type="entry name" value="Peptidase_M14"/>
</dbReference>
<evidence type="ECO:0000256" key="11">
    <source>
        <dbReference type="ARBA" id="ARBA00023049"/>
    </source>
</evidence>
<dbReference type="AlphaFoldDB" id="A0AAD8A1N5"/>
<keyword evidence="4" id="KW-0964">Secreted</keyword>
<proteinExistence type="inferred from homology"/>
<keyword evidence="11" id="KW-0482">Metalloprotease</keyword>
<evidence type="ECO:0000256" key="7">
    <source>
        <dbReference type="ARBA" id="ARBA00022723"/>
    </source>
</evidence>
<evidence type="ECO:0000313" key="18">
    <source>
        <dbReference type="Proteomes" id="UP001233999"/>
    </source>
</evidence>
<dbReference type="PRINTS" id="PR00765">
    <property type="entry name" value="CRBOXYPTASEA"/>
</dbReference>
<evidence type="ECO:0000256" key="8">
    <source>
        <dbReference type="ARBA" id="ARBA00022729"/>
    </source>
</evidence>
<dbReference type="GO" id="GO:0006508">
    <property type="term" value="P:proteolysis"/>
    <property type="evidence" value="ECO:0007669"/>
    <property type="project" value="UniProtKB-KW"/>
</dbReference>
<keyword evidence="7" id="KW-0479">Metal-binding</keyword>
<dbReference type="Pfam" id="PF02244">
    <property type="entry name" value="Propep_M14"/>
    <property type="match status" value="1"/>
</dbReference>
<dbReference type="GO" id="GO:0004181">
    <property type="term" value="F:metallocarboxypeptidase activity"/>
    <property type="evidence" value="ECO:0007669"/>
    <property type="project" value="InterPro"/>
</dbReference>
<feature type="active site" description="Proton donor/acceptor" evidence="14">
    <location>
        <position position="367"/>
    </location>
</feature>
<evidence type="ECO:0000256" key="6">
    <source>
        <dbReference type="ARBA" id="ARBA00022670"/>
    </source>
</evidence>
<dbReference type="GO" id="GO:0008270">
    <property type="term" value="F:zinc ion binding"/>
    <property type="evidence" value="ECO:0007669"/>
    <property type="project" value="InterPro"/>
</dbReference>
<keyword evidence="5" id="KW-0121">Carboxypeptidase</keyword>
<dbReference type="PANTHER" id="PTHR11705">
    <property type="entry name" value="PROTEASE FAMILY M14 CARBOXYPEPTIDASE A,B"/>
    <property type="match status" value="1"/>
</dbReference>
<gene>
    <name evidence="17" type="ORF">L9F63_016089</name>
</gene>
<evidence type="ECO:0000256" key="9">
    <source>
        <dbReference type="ARBA" id="ARBA00022801"/>
    </source>
</evidence>
<comment type="subcellular location">
    <subcellularLocation>
        <location evidence="2">Secreted</location>
    </subcellularLocation>
</comment>
<dbReference type="PANTHER" id="PTHR11705:SF153">
    <property type="entry name" value="ZINC CARBOXYPEPTIDASE A 1-LIKE PROTEIN"/>
    <property type="match status" value="1"/>
</dbReference>
<name>A0AAD8A1N5_DIPPU</name>
<organism evidence="17 18">
    <name type="scientific">Diploptera punctata</name>
    <name type="common">Pacific beetle cockroach</name>
    <dbReference type="NCBI Taxonomy" id="6984"/>
    <lineage>
        <taxon>Eukaryota</taxon>
        <taxon>Metazoa</taxon>
        <taxon>Ecdysozoa</taxon>
        <taxon>Arthropoda</taxon>
        <taxon>Hexapoda</taxon>
        <taxon>Insecta</taxon>
        <taxon>Pterygota</taxon>
        <taxon>Neoptera</taxon>
        <taxon>Polyneoptera</taxon>
        <taxon>Dictyoptera</taxon>
        <taxon>Blattodea</taxon>
        <taxon>Blaberoidea</taxon>
        <taxon>Blaberidae</taxon>
        <taxon>Diplopterinae</taxon>
        <taxon>Diploptera</taxon>
    </lineage>
</organism>
<feature type="signal peptide" evidence="15">
    <location>
        <begin position="1"/>
        <end position="17"/>
    </location>
</feature>
<comment type="function">
    <text evidence="13">Involved in the digestion of the blood meal.</text>
</comment>
<dbReference type="Gene3D" id="3.30.70.340">
    <property type="entry name" value="Metallocarboxypeptidase-like"/>
    <property type="match status" value="1"/>
</dbReference>
<reference evidence="17" key="2">
    <citation type="submission" date="2023-05" db="EMBL/GenBank/DDBJ databases">
        <authorList>
            <person name="Fouks B."/>
        </authorList>
    </citation>
    <scope>NUCLEOTIDE SEQUENCE</scope>
    <source>
        <strain evidence="17">Stay&amp;Tobe</strain>
        <tissue evidence="17">Testes</tissue>
    </source>
</reference>